<feature type="domain" description="Glycosyltransferase subfamily 4-like N-terminal" evidence="2">
    <location>
        <begin position="14"/>
        <end position="167"/>
    </location>
</feature>
<dbReference type="OrthoDB" id="433681at2"/>
<dbReference type="Gene3D" id="3.40.50.2000">
    <property type="entry name" value="Glycogen Phosphorylase B"/>
    <property type="match status" value="2"/>
</dbReference>
<name>A0A562B293_9BURK</name>
<dbReference type="GO" id="GO:0016757">
    <property type="term" value="F:glycosyltransferase activity"/>
    <property type="evidence" value="ECO:0007669"/>
    <property type="project" value="TreeGrafter"/>
</dbReference>
<dbReference type="EMBL" id="VLJN01000065">
    <property type="protein sequence ID" value="TWG79295.1"/>
    <property type="molecule type" value="Genomic_DNA"/>
</dbReference>
<sequence length="354" mass="38595">MKIGISCNRFGKGGGFERYALDLVRGMLARGQAPVVFARRFDADVPEYARVERHLVPVRWLPGKMRDMAFSLGMRHAHRHCDVLIGCNRVVGADLAVCGGTHRGYLRAMGRHPEFWDRRQIELESRHYAQSRRVVAHSRMMTDELLSLYGLPADKVTLLYPPVDTARFVPLDHARRQALRARLGFDARPVFLFPSSDHARKGLDVLAQGLAASGLDAMLAVAGRPIGKAMPGVLELGYCGNMAELYCAADFTVLASRYEPFGLVGIESVLCGTPVLMAEGIGCLEVLDHQAARRFPRDDVAAIAGALREAAQWAGTGAARLATPRRHIAYDPDPATHLDALLALAGADVAAPKP</sequence>
<reference evidence="3 4" key="1">
    <citation type="submission" date="2019-07" db="EMBL/GenBank/DDBJ databases">
        <title>Genome sequencing of lignin-degrading bacterial isolates.</title>
        <authorList>
            <person name="Gladden J."/>
        </authorList>
    </citation>
    <scope>NUCLEOTIDE SEQUENCE [LARGE SCALE GENOMIC DNA]</scope>
    <source>
        <strain evidence="3 4">J11</strain>
    </source>
</reference>
<dbReference type="GO" id="GO:0009103">
    <property type="term" value="P:lipopolysaccharide biosynthetic process"/>
    <property type="evidence" value="ECO:0007669"/>
    <property type="project" value="TreeGrafter"/>
</dbReference>
<dbReference type="PANTHER" id="PTHR46401">
    <property type="entry name" value="GLYCOSYLTRANSFERASE WBBK-RELATED"/>
    <property type="match status" value="1"/>
</dbReference>
<evidence type="ECO:0000313" key="4">
    <source>
        <dbReference type="Proteomes" id="UP000318141"/>
    </source>
</evidence>
<protein>
    <submittedName>
        <fullName evidence="3">Glycosyltransferase involved in cell wall biosynthesis</fullName>
    </submittedName>
</protein>
<dbReference type="PANTHER" id="PTHR46401:SF2">
    <property type="entry name" value="GLYCOSYLTRANSFERASE WBBK-RELATED"/>
    <property type="match status" value="1"/>
</dbReference>
<organism evidence="3 4">
    <name type="scientific">Cupriavidus gilardii J11</name>
    <dbReference type="NCBI Taxonomy" id="936133"/>
    <lineage>
        <taxon>Bacteria</taxon>
        <taxon>Pseudomonadati</taxon>
        <taxon>Pseudomonadota</taxon>
        <taxon>Betaproteobacteria</taxon>
        <taxon>Burkholderiales</taxon>
        <taxon>Burkholderiaceae</taxon>
        <taxon>Cupriavidus</taxon>
    </lineage>
</organism>
<keyword evidence="1 3" id="KW-0808">Transferase</keyword>
<evidence type="ECO:0000259" key="2">
    <source>
        <dbReference type="Pfam" id="PF13439"/>
    </source>
</evidence>
<dbReference type="CDD" id="cd03801">
    <property type="entry name" value="GT4_PimA-like"/>
    <property type="match status" value="1"/>
</dbReference>
<dbReference type="InterPro" id="IPR028098">
    <property type="entry name" value="Glyco_trans_4-like_N"/>
</dbReference>
<evidence type="ECO:0000313" key="3">
    <source>
        <dbReference type="EMBL" id="TWG79295.1"/>
    </source>
</evidence>
<dbReference type="Proteomes" id="UP000318141">
    <property type="component" value="Unassembled WGS sequence"/>
</dbReference>
<gene>
    <name evidence="3" type="ORF">L602_000700001110</name>
</gene>
<dbReference type="Pfam" id="PF13692">
    <property type="entry name" value="Glyco_trans_1_4"/>
    <property type="match status" value="1"/>
</dbReference>
<dbReference type="SUPFAM" id="SSF53756">
    <property type="entry name" value="UDP-Glycosyltransferase/glycogen phosphorylase"/>
    <property type="match status" value="1"/>
</dbReference>
<evidence type="ECO:0000256" key="1">
    <source>
        <dbReference type="ARBA" id="ARBA00022679"/>
    </source>
</evidence>
<dbReference type="Pfam" id="PF13439">
    <property type="entry name" value="Glyco_transf_4"/>
    <property type="match status" value="1"/>
</dbReference>
<proteinExistence type="predicted"/>
<keyword evidence="4" id="KW-1185">Reference proteome</keyword>
<accession>A0A562B293</accession>
<comment type="caution">
    <text evidence="3">The sequence shown here is derived from an EMBL/GenBank/DDBJ whole genome shotgun (WGS) entry which is preliminary data.</text>
</comment>
<dbReference type="AlphaFoldDB" id="A0A562B293"/>